<keyword evidence="3" id="KW-1185">Reference proteome</keyword>
<comment type="caution">
    <text evidence="2">The sequence shown here is derived from an EMBL/GenBank/DDBJ whole genome shotgun (WGS) entry which is preliminary data.</text>
</comment>
<reference evidence="3" key="1">
    <citation type="submission" date="2018-09" db="EMBL/GenBank/DDBJ databases">
        <authorList>
            <person name="Livingstone P.G."/>
            <person name="Whitworth D.E."/>
        </authorList>
    </citation>
    <scope>NUCLEOTIDE SEQUENCE [LARGE SCALE GENOMIC DNA]</scope>
    <source>
        <strain evidence="3">CA043D</strain>
    </source>
</reference>
<name>A0A3A8KSZ1_9BACT</name>
<organism evidence="2 3">
    <name type="scientific">Corallococcus carmarthensis</name>
    <dbReference type="NCBI Taxonomy" id="2316728"/>
    <lineage>
        <taxon>Bacteria</taxon>
        <taxon>Pseudomonadati</taxon>
        <taxon>Myxococcota</taxon>
        <taxon>Myxococcia</taxon>
        <taxon>Myxococcales</taxon>
        <taxon>Cystobacterineae</taxon>
        <taxon>Myxococcaceae</taxon>
        <taxon>Corallococcus</taxon>
    </lineage>
</organism>
<evidence type="ECO:0000256" key="1">
    <source>
        <dbReference type="SAM" id="MobiDB-lite"/>
    </source>
</evidence>
<dbReference type="AlphaFoldDB" id="A0A3A8KSZ1"/>
<evidence type="ECO:0000313" key="3">
    <source>
        <dbReference type="Proteomes" id="UP000268313"/>
    </source>
</evidence>
<feature type="compositionally biased region" description="Polar residues" evidence="1">
    <location>
        <begin position="18"/>
        <end position="30"/>
    </location>
</feature>
<accession>A0A3A8KSZ1</accession>
<gene>
    <name evidence="2" type="ORF">D7X32_01990</name>
</gene>
<sequence length="73" mass="7749">MKTMTPQTRKTPERKPTMNKSIAPSQQPKTDTPRGQLGSAATGPTMKAAAGGSFKAKSAPRVPSNPSIRMPKK</sequence>
<evidence type="ECO:0000313" key="2">
    <source>
        <dbReference type="EMBL" id="RKH07361.1"/>
    </source>
</evidence>
<feature type="compositionally biased region" description="Low complexity" evidence="1">
    <location>
        <begin position="47"/>
        <end position="59"/>
    </location>
</feature>
<dbReference type="OrthoDB" id="5521777at2"/>
<dbReference type="Proteomes" id="UP000268313">
    <property type="component" value="Unassembled WGS sequence"/>
</dbReference>
<proteinExistence type="predicted"/>
<protein>
    <submittedName>
        <fullName evidence="2">Uncharacterized protein</fullName>
    </submittedName>
</protein>
<dbReference type="RefSeq" id="WP_120600786.1">
    <property type="nucleotide sequence ID" value="NZ_JABFJX010000003.1"/>
</dbReference>
<feature type="region of interest" description="Disordered" evidence="1">
    <location>
        <begin position="1"/>
        <end position="73"/>
    </location>
</feature>
<dbReference type="EMBL" id="RAWE01000004">
    <property type="protein sequence ID" value="RKH07361.1"/>
    <property type="molecule type" value="Genomic_DNA"/>
</dbReference>